<feature type="compositionally biased region" description="Gly residues" evidence="1">
    <location>
        <begin position="365"/>
        <end position="383"/>
    </location>
</feature>
<evidence type="ECO:0000256" key="1">
    <source>
        <dbReference type="SAM" id="MobiDB-lite"/>
    </source>
</evidence>
<dbReference type="OrthoDB" id="7663308at2759"/>
<evidence type="ECO:0000313" key="3">
    <source>
        <dbReference type="Proteomes" id="UP000008237"/>
    </source>
</evidence>
<organism evidence="3">
    <name type="scientific">Harpegnathos saltator</name>
    <name type="common">Jerdon's jumping ant</name>
    <dbReference type="NCBI Taxonomy" id="610380"/>
    <lineage>
        <taxon>Eukaryota</taxon>
        <taxon>Metazoa</taxon>
        <taxon>Ecdysozoa</taxon>
        <taxon>Arthropoda</taxon>
        <taxon>Hexapoda</taxon>
        <taxon>Insecta</taxon>
        <taxon>Pterygota</taxon>
        <taxon>Neoptera</taxon>
        <taxon>Endopterygota</taxon>
        <taxon>Hymenoptera</taxon>
        <taxon>Apocrita</taxon>
        <taxon>Aculeata</taxon>
        <taxon>Formicoidea</taxon>
        <taxon>Formicidae</taxon>
        <taxon>Ponerinae</taxon>
        <taxon>Ponerini</taxon>
        <taxon>Harpegnathos</taxon>
    </lineage>
</organism>
<dbReference type="AlphaFoldDB" id="E2C0P2"/>
<dbReference type="EMBL" id="GL451841">
    <property type="protein sequence ID" value="EFN78489.1"/>
    <property type="molecule type" value="Genomic_DNA"/>
</dbReference>
<name>E2C0P2_HARSA</name>
<reference evidence="2 3" key="1">
    <citation type="journal article" date="2010" name="Science">
        <title>Genomic comparison of the ants Camponotus floridanus and Harpegnathos saltator.</title>
        <authorList>
            <person name="Bonasio R."/>
            <person name="Zhang G."/>
            <person name="Ye C."/>
            <person name="Mutti N.S."/>
            <person name="Fang X."/>
            <person name="Qin N."/>
            <person name="Donahue G."/>
            <person name="Yang P."/>
            <person name="Li Q."/>
            <person name="Li C."/>
            <person name="Zhang P."/>
            <person name="Huang Z."/>
            <person name="Berger S.L."/>
            <person name="Reinberg D."/>
            <person name="Wang J."/>
            <person name="Liebig J."/>
        </authorList>
    </citation>
    <scope>NUCLEOTIDE SEQUENCE [LARGE SCALE GENOMIC DNA]</scope>
    <source>
        <strain evidence="2 3">R22 G/1</strain>
    </source>
</reference>
<proteinExistence type="predicted"/>
<protein>
    <submittedName>
        <fullName evidence="2">Uncharacterized protein</fullName>
    </submittedName>
</protein>
<dbReference type="InParanoid" id="E2C0P2"/>
<dbReference type="Proteomes" id="UP000008237">
    <property type="component" value="Unassembled WGS sequence"/>
</dbReference>
<accession>E2C0P2</accession>
<dbReference type="OMA" id="ICQEMIN"/>
<sequence>MKVRDISNLIRTNLWNHGYCLEQTENIIEKEHNVHLNIVDRAYIKDKYVKYCLEYWVEKIDSFLKEHSANRQLVERLIALNNIRHFVEIPPPFNEMNYYQLLMKHKHLIEQHKEEILMRHFKEKCLELSMAHSNTITKQIDFFKALLEFLTMFEKCEEYPDMMKLQHLHEPDISSDKFFQLIMDLHIADSNIKLKQLQNAAQSLIGHKYIAFMDKYQEIIGAYFKPVKMQKLTIDNRVVIEIIGGNFYLSDIISDINSMLFHDSYVEEVRFICSGIMYINENLENSTWHGKNIVVYAKAIVICDKYKWDISGQSADATTITKAKTHDNGVGLDGEHGKCGESGGNVFIYADTVLHPEMLEIWSNGGNGSDGQSGGDGKNGRNGTGISHVDFKNHFPTCGKFVGKSSVENLRTTVRNIRSLGQIRISWLNGKNCSVEDIIKCKKRCNTYLEAVTEESQEIYFSSSFDGQTFVLYKGRRPGGRGGVAGLGGQGGYPGKAISNDNGIVVISNSGKNGENGKEGKCGIHGKNGWDMSFIDCAHWMKGKYYGTNENNKLELSCYDSNASNRIYVPYRATNSNNKYVQILETSIPKPPSTTFTEKNISTRSKCQAQAERKKNISGVSQDVGVRLV</sequence>
<feature type="region of interest" description="Disordered" evidence="1">
    <location>
        <begin position="365"/>
        <end position="385"/>
    </location>
</feature>
<keyword evidence="3" id="KW-1185">Reference proteome</keyword>
<evidence type="ECO:0000313" key="2">
    <source>
        <dbReference type="EMBL" id="EFN78489.1"/>
    </source>
</evidence>
<gene>
    <name evidence="2" type="ORF">EAI_15493</name>
</gene>